<keyword evidence="2" id="KW-1185">Reference proteome</keyword>
<accession>A0ABQ3D7Q5</accession>
<comment type="caution">
    <text evidence="1">The sequence shown here is derived from an EMBL/GenBank/DDBJ whole genome shotgun (WGS) entry which is preliminary data.</text>
</comment>
<sequence>MDAEGNLTPLPYYRTPAQAAATSVLLAASPLLTGVTGRYFEDNQEGPGRPR</sequence>
<dbReference type="EMBL" id="BMVN01000040">
    <property type="protein sequence ID" value="GHA58879.1"/>
    <property type="molecule type" value="Genomic_DNA"/>
</dbReference>
<organism evidence="1 2">
    <name type="scientific">Streptomyces canarius</name>
    <dbReference type="NCBI Taxonomy" id="285453"/>
    <lineage>
        <taxon>Bacteria</taxon>
        <taxon>Bacillati</taxon>
        <taxon>Actinomycetota</taxon>
        <taxon>Actinomycetes</taxon>
        <taxon>Kitasatosporales</taxon>
        <taxon>Streptomycetaceae</taxon>
        <taxon>Streptomyces</taxon>
    </lineage>
</organism>
<reference evidence="2" key="1">
    <citation type="journal article" date="2019" name="Int. J. Syst. Evol. Microbiol.">
        <title>The Global Catalogue of Microorganisms (GCM) 10K type strain sequencing project: providing services to taxonomists for standard genome sequencing and annotation.</title>
        <authorList>
            <consortium name="The Broad Institute Genomics Platform"/>
            <consortium name="The Broad Institute Genome Sequencing Center for Infectious Disease"/>
            <person name="Wu L."/>
            <person name="Ma J."/>
        </authorList>
    </citation>
    <scope>NUCLEOTIDE SEQUENCE [LARGE SCALE GENOMIC DNA]</scope>
    <source>
        <strain evidence="2">JCM 4733</strain>
    </source>
</reference>
<gene>
    <name evidence="1" type="ORF">GCM10010345_74040</name>
</gene>
<protein>
    <submittedName>
        <fullName evidence="1">Uncharacterized protein</fullName>
    </submittedName>
</protein>
<evidence type="ECO:0000313" key="2">
    <source>
        <dbReference type="Proteomes" id="UP000653644"/>
    </source>
</evidence>
<proteinExistence type="predicted"/>
<name>A0ABQ3D7Q5_9ACTN</name>
<dbReference type="Proteomes" id="UP000653644">
    <property type="component" value="Unassembled WGS sequence"/>
</dbReference>
<evidence type="ECO:0000313" key="1">
    <source>
        <dbReference type="EMBL" id="GHA58879.1"/>
    </source>
</evidence>